<evidence type="ECO:0000256" key="6">
    <source>
        <dbReference type="ARBA" id="ARBA00026066"/>
    </source>
</evidence>
<evidence type="ECO:0000256" key="11">
    <source>
        <dbReference type="ARBA" id="ARBA00049878"/>
    </source>
</evidence>
<evidence type="ECO:0000256" key="7">
    <source>
        <dbReference type="ARBA" id="ARBA00029745"/>
    </source>
</evidence>
<evidence type="ECO:0000313" key="13">
    <source>
        <dbReference type="Proteomes" id="UP000548632"/>
    </source>
</evidence>
<sequence>MTDISIQIRTDLFDPEVEQAAIRHHCQQSGALVSFVGIMRDFNDDQRIATMQIEHYPEMTERAIRTLAQTAALRWPLEAVRIIHRVGQLNPQTPIVLIAVASAHRKEAFRACEFLIDELKKAVPLWKKERTTTGVEYWVAVRTSKDQATAKN</sequence>
<keyword evidence="13" id="KW-1185">Reference proteome</keyword>
<gene>
    <name evidence="12" type="ORF">HUK38_07005</name>
</gene>
<dbReference type="PANTHER" id="PTHR23404">
    <property type="entry name" value="MOLYBDOPTERIN SYNTHASE RELATED"/>
    <property type="match status" value="1"/>
</dbReference>
<dbReference type="Gene3D" id="3.90.1170.40">
    <property type="entry name" value="Molybdopterin biosynthesis MoaE subunit"/>
    <property type="match status" value="1"/>
</dbReference>
<evidence type="ECO:0000256" key="8">
    <source>
        <dbReference type="ARBA" id="ARBA00030407"/>
    </source>
</evidence>
<comment type="pathway">
    <text evidence="1">Cofactor biosynthesis; molybdopterin biosynthesis.</text>
</comment>
<organism evidence="12 13">
    <name type="scientific">Thiospirillum jenense</name>
    <dbReference type="NCBI Taxonomy" id="1653858"/>
    <lineage>
        <taxon>Bacteria</taxon>
        <taxon>Pseudomonadati</taxon>
        <taxon>Pseudomonadota</taxon>
        <taxon>Gammaproteobacteria</taxon>
        <taxon>Chromatiales</taxon>
        <taxon>Chromatiaceae</taxon>
        <taxon>Thiospirillum</taxon>
    </lineage>
</organism>
<keyword evidence="5" id="KW-0501">Molybdenum cofactor biosynthesis</keyword>
<dbReference type="CDD" id="cd00756">
    <property type="entry name" value="MoaE"/>
    <property type="match status" value="1"/>
</dbReference>
<evidence type="ECO:0000256" key="3">
    <source>
        <dbReference type="ARBA" id="ARBA00011950"/>
    </source>
</evidence>
<protein>
    <recommendedName>
        <fullName evidence="4">Molybdopterin synthase catalytic subunit</fullName>
        <ecNumber evidence="3">2.8.1.12</ecNumber>
    </recommendedName>
    <alternativeName>
        <fullName evidence="9">MPT synthase subunit 2</fullName>
    </alternativeName>
    <alternativeName>
        <fullName evidence="7">Molybdenum cofactor biosynthesis protein E</fullName>
    </alternativeName>
    <alternativeName>
        <fullName evidence="8">Molybdopterin-converting factor large subunit</fullName>
    </alternativeName>
    <alternativeName>
        <fullName evidence="10">Molybdopterin-converting factor subunit 2</fullName>
    </alternativeName>
</protein>
<dbReference type="Proteomes" id="UP000548632">
    <property type="component" value="Unassembled WGS sequence"/>
</dbReference>
<evidence type="ECO:0000256" key="9">
    <source>
        <dbReference type="ARBA" id="ARBA00030781"/>
    </source>
</evidence>
<evidence type="ECO:0000256" key="1">
    <source>
        <dbReference type="ARBA" id="ARBA00005046"/>
    </source>
</evidence>
<dbReference type="UniPathway" id="UPA00344"/>
<comment type="catalytic activity">
    <reaction evidence="11">
        <text>2 [molybdopterin-synthase sulfur-carrier protein]-C-terminal-Gly-aminoethanethioate + cyclic pyranopterin phosphate + H2O = molybdopterin + 2 [molybdopterin-synthase sulfur-carrier protein]-C-terminal Gly-Gly + 2 H(+)</text>
        <dbReference type="Rhea" id="RHEA:26333"/>
        <dbReference type="Rhea" id="RHEA-COMP:12202"/>
        <dbReference type="Rhea" id="RHEA-COMP:19907"/>
        <dbReference type="ChEBI" id="CHEBI:15377"/>
        <dbReference type="ChEBI" id="CHEBI:15378"/>
        <dbReference type="ChEBI" id="CHEBI:58698"/>
        <dbReference type="ChEBI" id="CHEBI:59648"/>
        <dbReference type="ChEBI" id="CHEBI:90778"/>
        <dbReference type="ChEBI" id="CHEBI:232372"/>
        <dbReference type="EC" id="2.8.1.12"/>
    </reaction>
</comment>
<proteinExistence type="inferred from homology"/>
<comment type="subunit">
    <text evidence="6">Heterotetramer of 2 MoaD subunits and 2 MoaE subunits. Also stable as homodimer. The enzyme changes between these two forms during catalysis.</text>
</comment>
<evidence type="ECO:0000256" key="5">
    <source>
        <dbReference type="ARBA" id="ARBA00023150"/>
    </source>
</evidence>
<dbReference type="SUPFAM" id="SSF54690">
    <property type="entry name" value="Molybdopterin synthase subunit MoaE"/>
    <property type="match status" value="1"/>
</dbReference>
<evidence type="ECO:0000256" key="2">
    <source>
        <dbReference type="ARBA" id="ARBA00005426"/>
    </source>
</evidence>
<evidence type="ECO:0000256" key="10">
    <source>
        <dbReference type="ARBA" id="ARBA00032474"/>
    </source>
</evidence>
<dbReference type="AlphaFoldDB" id="A0A839HFK6"/>
<dbReference type="RefSeq" id="WP_182583608.1">
    <property type="nucleotide sequence ID" value="NZ_JABVCQ010000012.1"/>
</dbReference>
<dbReference type="InterPro" id="IPR003448">
    <property type="entry name" value="Mopterin_biosynth_MoaE"/>
</dbReference>
<dbReference type="InterPro" id="IPR036563">
    <property type="entry name" value="MoaE_sf"/>
</dbReference>
<dbReference type="GO" id="GO:0006777">
    <property type="term" value="P:Mo-molybdopterin cofactor biosynthetic process"/>
    <property type="evidence" value="ECO:0007669"/>
    <property type="project" value="UniProtKB-KW"/>
</dbReference>
<dbReference type="Pfam" id="PF02391">
    <property type="entry name" value="MoaE"/>
    <property type="match status" value="1"/>
</dbReference>
<comment type="similarity">
    <text evidence="2">Belongs to the MoaE family.</text>
</comment>
<dbReference type="GO" id="GO:0030366">
    <property type="term" value="F:molybdopterin synthase activity"/>
    <property type="evidence" value="ECO:0007669"/>
    <property type="project" value="UniProtKB-EC"/>
</dbReference>
<comment type="caution">
    <text evidence="12">The sequence shown here is derived from an EMBL/GenBank/DDBJ whole genome shotgun (WGS) entry which is preliminary data.</text>
</comment>
<name>A0A839HFK6_9GAMM</name>
<evidence type="ECO:0000313" key="12">
    <source>
        <dbReference type="EMBL" id="MBB1125978.1"/>
    </source>
</evidence>
<reference evidence="12 13" key="1">
    <citation type="journal article" date="2020" name="Arch. Microbiol.">
        <title>The genome sequence of the giant phototrophic gammaproteobacterium Thiospirillum jenense gives insight into its physiological properties and phylogenetic relationships.</title>
        <authorList>
            <person name="Imhoff J.F."/>
            <person name="Meyer T.E."/>
            <person name="Kyndt J.A."/>
        </authorList>
    </citation>
    <scope>NUCLEOTIDE SEQUENCE [LARGE SCALE GENOMIC DNA]</scope>
    <source>
        <strain evidence="12 13">DSM 216</strain>
    </source>
</reference>
<dbReference type="EC" id="2.8.1.12" evidence="3"/>
<dbReference type="EMBL" id="JABVCQ010000012">
    <property type="protein sequence ID" value="MBB1125978.1"/>
    <property type="molecule type" value="Genomic_DNA"/>
</dbReference>
<evidence type="ECO:0000256" key="4">
    <source>
        <dbReference type="ARBA" id="ARBA00013858"/>
    </source>
</evidence>
<accession>A0A839HFK6</accession>